<dbReference type="Proteomes" id="UP000051124">
    <property type="component" value="Unassembled WGS sequence"/>
</dbReference>
<dbReference type="EMBL" id="LIZT01000047">
    <property type="protein sequence ID" value="KPJ49682.1"/>
    <property type="molecule type" value="Genomic_DNA"/>
</dbReference>
<dbReference type="InterPro" id="IPR036439">
    <property type="entry name" value="Dockerin_dom_sf"/>
</dbReference>
<accession>A0A0S7WHQ7</accession>
<sequence length="811" mass="86675">MSRIGIVAGLGILLLGSGICWSQAQSDVDTMRVVDAWGQPGDTAFVPISLVNTFNVSGISFRIVLNPDIAKPLYVEIAGTRVAGVYNYFGSQRDTINGWIYWFGLHFQYPDVYYVPPGSGPIALVACRIDPGAVVGQRTDVQFIDDVPGGYITSLSDPEGVMTIPIKRNGRLFVSAGPPNYPPEIASVPDTSVIPGQTLAFQVRAHDPNGDSLSLRGENLPANSSFPTAGGDSSVASTFTFSPSIDQAGIQYTVRFIATDDPGLADTLDVVVDVTAVANYPPSFQPIPGGNLQSVQEGEVLSFVVTAYDLDGDYLCVSAAGLPRNASFPEECDDSIVSGRFTFTPDFQQGPDTVNITFQARDALGATTNQRVDIIVIDVPYDIISADTVGGGLPAATQAPFSISLLNADSVYGLQFDLHYDGSLLTVEDIVGTSRLADFIISHNIGDSLGMLRVVVFSYDLSTIAPAEGPIMDVFCSVSPTARAGHTPLTFSNAIDVIDIFGTEREMLMDHGFFTVDTLGDVTLNLRVNVGDVVALVSYILGRISFFTRQLANADVNQDGNINVGDVVGVINVIMGRPVGPPLAPSPDYLAEAALLQVDPLNQELSLVLSPGVPIAGIQVTVEYDPSQVELADPVSTEITESFVLDSRNEAGRLTFLLYNFSGVTVPEGEWTVVRLPATRGTVGKVRLAEVVLADTIARVIPTKISSESTEEQSAIFLSQNYPNPFLNSTTIHYVVPSSSGGRTSEYVVLRIYNAAGSLVNTLVDREMSPGAYSAEWNGTDTRGSKVSSGIYFYNLRVGSLSVTKKMMVLR</sequence>
<dbReference type="GO" id="GO:0030246">
    <property type="term" value="F:carbohydrate binding"/>
    <property type="evidence" value="ECO:0007669"/>
    <property type="project" value="InterPro"/>
</dbReference>
<dbReference type="InterPro" id="IPR013783">
    <property type="entry name" value="Ig-like_fold"/>
</dbReference>
<dbReference type="Pfam" id="PF00404">
    <property type="entry name" value="Dockerin_1"/>
    <property type="match status" value="1"/>
</dbReference>
<dbReference type="Pfam" id="PF17963">
    <property type="entry name" value="Big_9"/>
    <property type="match status" value="1"/>
</dbReference>
<dbReference type="SUPFAM" id="SSF49384">
    <property type="entry name" value="Carbohydrate-binding domain"/>
    <property type="match status" value="1"/>
</dbReference>
<dbReference type="InterPro" id="IPR015919">
    <property type="entry name" value="Cadherin-like_sf"/>
</dbReference>
<dbReference type="GO" id="GO:0005509">
    <property type="term" value="F:calcium ion binding"/>
    <property type="evidence" value="ECO:0007669"/>
    <property type="project" value="InterPro"/>
</dbReference>
<dbReference type="NCBIfam" id="TIGR04183">
    <property type="entry name" value="Por_Secre_tail"/>
    <property type="match status" value="1"/>
</dbReference>
<dbReference type="AlphaFoldDB" id="A0A0S7WHQ7"/>
<proteinExistence type="predicted"/>
<dbReference type="GO" id="GO:0000272">
    <property type="term" value="P:polysaccharide catabolic process"/>
    <property type="evidence" value="ECO:0007669"/>
    <property type="project" value="InterPro"/>
</dbReference>
<gene>
    <name evidence="2" type="ORF">AMJ40_04975</name>
</gene>
<evidence type="ECO:0000259" key="1">
    <source>
        <dbReference type="PROSITE" id="PS51766"/>
    </source>
</evidence>
<dbReference type="InterPro" id="IPR002105">
    <property type="entry name" value="Dockerin_1_rpt"/>
</dbReference>
<comment type="caution">
    <text evidence="2">The sequence shown here is derived from an EMBL/GenBank/DDBJ whole genome shotgun (WGS) entry which is preliminary data.</text>
</comment>
<dbReference type="GO" id="GO:0004553">
    <property type="term" value="F:hydrolase activity, hydrolyzing O-glycosyl compounds"/>
    <property type="evidence" value="ECO:0007669"/>
    <property type="project" value="InterPro"/>
</dbReference>
<dbReference type="InterPro" id="IPR008965">
    <property type="entry name" value="CBM2/CBM3_carb-bd_dom_sf"/>
</dbReference>
<dbReference type="Gene3D" id="2.60.40.10">
    <property type="entry name" value="Immunoglobulins"/>
    <property type="match status" value="2"/>
</dbReference>
<dbReference type="Gene3D" id="1.10.1330.10">
    <property type="entry name" value="Dockerin domain"/>
    <property type="match status" value="1"/>
</dbReference>
<name>A0A0S7WHQ7_UNCT6</name>
<dbReference type="InterPro" id="IPR025965">
    <property type="entry name" value="FlgD/Vpr_Ig-like"/>
</dbReference>
<dbReference type="SUPFAM" id="SSF49313">
    <property type="entry name" value="Cadherin-like"/>
    <property type="match status" value="1"/>
</dbReference>
<reference evidence="2 3" key="1">
    <citation type="journal article" date="2015" name="Microbiome">
        <title>Genomic resolution of linkages in carbon, nitrogen, and sulfur cycling among widespread estuary sediment bacteria.</title>
        <authorList>
            <person name="Baker B.J."/>
            <person name="Lazar C.S."/>
            <person name="Teske A.P."/>
            <person name="Dick G.J."/>
        </authorList>
    </citation>
    <scope>NUCLEOTIDE SEQUENCE [LARGE SCALE GENOMIC DNA]</scope>
    <source>
        <strain evidence="2">DG_26</strain>
    </source>
</reference>
<dbReference type="InterPro" id="IPR016134">
    <property type="entry name" value="Dockerin_dom"/>
</dbReference>
<dbReference type="InterPro" id="IPR026444">
    <property type="entry name" value="Secre_tail"/>
</dbReference>
<dbReference type="PROSITE" id="PS00018">
    <property type="entry name" value="EF_HAND_1"/>
    <property type="match status" value="1"/>
</dbReference>
<dbReference type="CDD" id="cd14256">
    <property type="entry name" value="Dockerin_I"/>
    <property type="match status" value="1"/>
</dbReference>
<dbReference type="Gene3D" id="2.60.40.680">
    <property type="match status" value="1"/>
</dbReference>
<dbReference type="Pfam" id="PF13860">
    <property type="entry name" value="FlgD_ig"/>
    <property type="match status" value="1"/>
</dbReference>
<dbReference type="InterPro" id="IPR018247">
    <property type="entry name" value="EF_Hand_1_Ca_BS"/>
</dbReference>
<dbReference type="Gene3D" id="2.60.40.4070">
    <property type="match status" value="1"/>
</dbReference>
<dbReference type="GO" id="GO:0016020">
    <property type="term" value="C:membrane"/>
    <property type="evidence" value="ECO:0007669"/>
    <property type="project" value="InterPro"/>
</dbReference>
<feature type="domain" description="Dockerin" evidence="1">
    <location>
        <begin position="515"/>
        <end position="583"/>
    </location>
</feature>
<protein>
    <recommendedName>
        <fullName evidence="1">Dockerin domain-containing protein</fullName>
    </recommendedName>
</protein>
<evidence type="ECO:0000313" key="2">
    <source>
        <dbReference type="EMBL" id="KPJ49682.1"/>
    </source>
</evidence>
<dbReference type="PROSITE" id="PS51766">
    <property type="entry name" value="DOCKERIN"/>
    <property type="match status" value="1"/>
</dbReference>
<organism evidence="2 3">
    <name type="scientific">candidate division TA06 bacterium DG_26</name>
    <dbReference type="NCBI Taxonomy" id="1703771"/>
    <lineage>
        <taxon>Bacteria</taxon>
        <taxon>Bacteria division TA06</taxon>
    </lineage>
</organism>
<evidence type="ECO:0000313" key="3">
    <source>
        <dbReference type="Proteomes" id="UP000051124"/>
    </source>
</evidence>
<dbReference type="SUPFAM" id="SSF63446">
    <property type="entry name" value="Type I dockerin domain"/>
    <property type="match status" value="1"/>
</dbReference>